<accession>A0A9N7MPZ1</accession>
<sequence>MRVIKTILFLTIITITTLTPEPIYSEPGPPDRNPLPTSRAPGPFLSLLQVESTSPRTARLCGQDSRACRRGSGKGTCCNYRCVETGSDARNCGACGKKCAFGQVCCKGECVNTYRDSRHCGSCNNMCKIHGMCVYGICDYAI</sequence>
<feature type="signal peptide" evidence="3">
    <location>
        <begin position="1"/>
        <end position="25"/>
    </location>
</feature>
<evidence type="ECO:0000256" key="3">
    <source>
        <dbReference type="SAM" id="SignalP"/>
    </source>
</evidence>
<dbReference type="AlphaFoldDB" id="A0A9N7MPZ1"/>
<gene>
    <name evidence="4" type="ORF">SHERM_11683</name>
</gene>
<comment type="similarity">
    <text evidence="1">Belongs to the STIG1 family.</text>
</comment>
<dbReference type="Proteomes" id="UP001153555">
    <property type="component" value="Unassembled WGS sequence"/>
</dbReference>
<evidence type="ECO:0000256" key="2">
    <source>
        <dbReference type="ARBA" id="ARBA00022729"/>
    </source>
</evidence>
<comment type="caution">
    <text evidence="4">The sequence shown here is derived from an EMBL/GenBank/DDBJ whole genome shotgun (WGS) entry which is preliminary data.</text>
</comment>
<evidence type="ECO:0000313" key="4">
    <source>
        <dbReference type="EMBL" id="CAA0809772.1"/>
    </source>
</evidence>
<name>A0A9N7MPZ1_STRHE</name>
<keyword evidence="2 3" id="KW-0732">Signal</keyword>
<dbReference type="EMBL" id="CACSLK010004199">
    <property type="protein sequence ID" value="CAA0809772.1"/>
    <property type="molecule type" value="Genomic_DNA"/>
</dbReference>
<proteinExistence type="inferred from homology"/>
<keyword evidence="5" id="KW-1185">Reference proteome</keyword>
<protein>
    <submittedName>
        <fullName evidence="4">Stigma-specific STIG1-like protein 1</fullName>
    </submittedName>
</protein>
<evidence type="ECO:0000313" key="5">
    <source>
        <dbReference type="Proteomes" id="UP001153555"/>
    </source>
</evidence>
<dbReference type="Pfam" id="PF04885">
    <property type="entry name" value="Stig1"/>
    <property type="match status" value="1"/>
</dbReference>
<dbReference type="PANTHER" id="PTHR33227:SF54">
    <property type="entry name" value="PROTEIN STIG1"/>
    <property type="match status" value="1"/>
</dbReference>
<dbReference type="OrthoDB" id="1841769at2759"/>
<organism evidence="4 5">
    <name type="scientific">Striga hermonthica</name>
    <name type="common">Purple witchweed</name>
    <name type="synonym">Buchnera hermonthica</name>
    <dbReference type="NCBI Taxonomy" id="68872"/>
    <lineage>
        <taxon>Eukaryota</taxon>
        <taxon>Viridiplantae</taxon>
        <taxon>Streptophyta</taxon>
        <taxon>Embryophyta</taxon>
        <taxon>Tracheophyta</taxon>
        <taxon>Spermatophyta</taxon>
        <taxon>Magnoliopsida</taxon>
        <taxon>eudicotyledons</taxon>
        <taxon>Gunneridae</taxon>
        <taxon>Pentapetalae</taxon>
        <taxon>asterids</taxon>
        <taxon>lamiids</taxon>
        <taxon>Lamiales</taxon>
        <taxon>Orobanchaceae</taxon>
        <taxon>Buchnereae</taxon>
        <taxon>Striga</taxon>
    </lineage>
</organism>
<feature type="chain" id="PRO_5040306847" evidence="3">
    <location>
        <begin position="26"/>
        <end position="142"/>
    </location>
</feature>
<dbReference type="PANTHER" id="PTHR33227">
    <property type="entry name" value="STIGMA-SPECIFIC STIG1-LIKE PROTEIN 3"/>
    <property type="match status" value="1"/>
</dbReference>
<evidence type="ECO:0000256" key="1">
    <source>
        <dbReference type="ARBA" id="ARBA00006010"/>
    </source>
</evidence>
<dbReference type="InterPro" id="IPR006969">
    <property type="entry name" value="Stig-like"/>
</dbReference>
<reference evidence="4" key="1">
    <citation type="submission" date="2019-12" db="EMBL/GenBank/DDBJ databases">
        <authorList>
            <person name="Scholes J."/>
        </authorList>
    </citation>
    <scope>NUCLEOTIDE SEQUENCE</scope>
</reference>